<evidence type="ECO:0000313" key="5">
    <source>
        <dbReference type="Proteomes" id="UP000078227"/>
    </source>
</evidence>
<dbReference type="Proteomes" id="UP000182314">
    <property type="component" value="Unassembled WGS sequence"/>
</dbReference>
<organism evidence="4 6">
    <name type="scientific">Kosakonia oryzae</name>
    <dbReference type="NCBI Taxonomy" id="497725"/>
    <lineage>
        <taxon>Bacteria</taxon>
        <taxon>Pseudomonadati</taxon>
        <taxon>Pseudomonadota</taxon>
        <taxon>Gammaproteobacteria</taxon>
        <taxon>Enterobacterales</taxon>
        <taxon>Enterobacteriaceae</taxon>
        <taxon>Kosakonia</taxon>
    </lineage>
</organism>
<dbReference type="KEGG" id="kor:AWR26_09725"/>
<accession>A0AA94H453</accession>
<protein>
    <submittedName>
        <fullName evidence="3 4">Phage tail tape measure protein</fullName>
    </submittedName>
</protein>
<dbReference type="InterPro" id="IPR006431">
    <property type="entry name" value="Phage_tape_meas_C"/>
</dbReference>
<dbReference type="Pfam" id="PF09718">
    <property type="entry name" value="Tape_meas_lam_C"/>
    <property type="match status" value="1"/>
</dbReference>
<evidence type="ECO:0000313" key="3">
    <source>
        <dbReference type="EMBL" id="ANI82416.1"/>
    </source>
</evidence>
<feature type="domain" description="Bacteriophage tail tape measure N-terminal" evidence="1">
    <location>
        <begin position="55"/>
        <end position="264"/>
    </location>
</feature>
<name>A0AA94H453_9ENTR</name>
<keyword evidence="5" id="KW-1185">Reference proteome</keyword>
<dbReference type="NCBIfam" id="TIGR01541">
    <property type="entry name" value="tape_meas_lam_C"/>
    <property type="match status" value="1"/>
</dbReference>
<evidence type="ECO:0000259" key="2">
    <source>
        <dbReference type="Pfam" id="PF09718"/>
    </source>
</evidence>
<dbReference type="EMBL" id="FOKO01000003">
    <property type="protein sequence ID" value="SFC57371.1"/>
    <property type="molecule type" value="Genomic_DNA"/>
</dbReference>
<reference evidence="3 5" key="2">
    <citation type="submission" date="2021-03" db="EMBL/GenBank/DDBJ databases">
        <authorList>
            <person name="Li Y."/>
            <person name="Li S."/>
            <person name="Chen M."/>
            <person name="Peng G."/>
            <person name="Tan Z."/>
            <person name="An Q."/>
        </authorList>
    </citation>
    <scope>NUCLEOTIDE SEQUENCE [LARGE SCALE GENOMIC DNA]</scope>
    <source>
        <strain evidence="3 5">Ola 51</strain>
    </source>
</reference>
<gene>
    <name evidence="3" type="ORF">AWR26_09725</name>
    <name evidence="4" type="ORF">SAMN05216286_2759</name>
</gene>
<evidence type="ECO:0000313" key="6">
    <source>
        <dbReference type="Proteomes" id="UP000182314"/>
    </source>
</evidence>
<dbReference type="Pfam" id="PF06791">
    <property type="entry name" value="TMP_2"/>
    <property type="match status" value="1"/>
</dbReference>
<dbReference type="EMBL" id="CP014007">
    <property type="protein sequence ID" value="ANI82416.1"/>
    <property type="molecule type" value="Genomic_DNA"/>
</dbReference>
<dbReference type="Proteomes" id="UP000078227">
    <property type="component" value="Chromosome"/>
</dbReference>
<dbReference type="InterPro" id="IPR009628">
    <property type="entry name" value="Phage_tape_measure_N"/>
</dbReference>
<proteinExistence type="inferred from homology"/>
<sequence length="833" mass="89689">MAQPVGDLVVSLDIDNAKFTEQVNYTRRQLKGTGDAANDAALQVQQAFSRQEISARKAGVSVGQYNAAMRSLPAQFTDIATQLAGGQSPFLILLQQGGQIKDQFGSVRGALTGVGDYLRTLVGLINPVTLGIGALATGVGLLALDLYRSSQQSTAYNQALARTGNISGQTSDSLTRLSSSIARSTDASKSAVAATVAQATGIGLSIEQIRLVSQTALTMSKNTGQSVEDLVNQLGKIPQDPLKAFIDINSQYNFANLALYEQVKHMVDLGDKAGATKLIIDSLSGSQAQFTENAKGDIDTLSDYWQGLINKIKDYKFWSDHVADNATTAKLPAFQFGTGSAVFDTINQQMNDQSQQTQNNWLNINKSANTLLGFVQQIGAEAREFNKEQIAANTEADKFLENARTNAQIRNDLQAKYQRQLDQGLISQDKFNKLTAAVNEKYKDPKAPKTAVPAGDRAEDKSTAELLALQAQLKVLQQHQGINDVISQQRKDLWATEAQFTVLEDAAGRRRLTKQEQSLLASKEQVLALAQQKALLGDQIVAQEQLNKRMDTASKYATQTSAKQAALRNSATLSDRDATRQSSFAQLESGWLNSGGRLTDADYQKELVALRNYYAEEDKLRGDWQAGAKKGFAEFADTATNVYSQVQQISQGAFTGMSSQLADFLVTGKSNFKDFLTTFLKGIAQMISQMLVLNTVKSTLGGTAFGSLLGFAGGGFTGPGGKYDPAGIVHHGEFVFTQEATSRIGVGNLYRLMRGYANGGYVGSASPIASSPMGVNVYAPVSVTSSGDNSGQQPSSGEKIGKAYQQVVEQSVTEGIQREVRPGGIIWSAVNRR</sequence>
<reference evidence="4 6" key="1">
    <citation type="submission" date="2016-10" db="EMBL/GenBank/DDBJ databases">
        <authorList>
            <person name="Varghese N."/>
            <person name="Submissions S."/>
        </authorList>
    </citation>
    <scope>NUCLEOTIDE SEQUENCE [LARGE SCALE GENOMIC DNA]</scope>
    <source>
        <strain evidence="4 6">CGMCC 1.7012</strain>
    </source>
</reference>
<dbReference type="HAMAP" id="MF_04138">
    <property type="entry name" value="TMP_LAMBDA"/>
    <property type="match status" value="1"/>
</dbReference>
<evidence type="ECO:0000259" key="1">
    <source>
        <dbReference type="Pfam" id="PF06791"/>
    </source>
</evidence>
<dbReference type="AlphaFoldDB" id="A0AA94H453"/>
<dbReference type="InterPro" id="IPR043680">
    <property type="entry name" value="GpH_LAMBDA"/>
</dbReference>
<feature type="domain" description="Bacteriophage tail tape measure C-terminal" evidence="2">
    <location>
        <begin position="622"/>
        <end position="696"/>
    </location>
</feature>
<evidence type="ECO:0000313" key="4">
    <source>
        <dbReference type="EMBL" id="SFC57371.1"/>
    </source>
</evidence>